<dbReference type="EMBL" id="QUNF01000007">
    <property type="protein sequence ID" value="REG90402.1"/>
    <property type="molecule type" value="Genomic_DNA"/>
</dbReference>
<proteinExistence type="predicted"/>
<dbReference type="Proteomes" id="UP000256405">
    <property type="component" value="Unassembled WGS sequence"/>
</dbReference>
<sequence length="201" mass="22984">MESVENKIISYIKRKPKGELLFAEDFIAFADTKRINKALERLHDRKQLTRMAMGIYTRPKEDPVVGKVLPTVEQVARAIAKRDKARIVPTGAQALYQLGLTNQVPINVVFYTDASDRKIQVGKRKITFKKGAARNLSYKGKLSTLAIQAMKSIGKDQIRPEEIQLIRKRIEEEDPTLLQHDLRLAPAWIRILLQSKMPDHD</sequence>
<gene>
    <name evidence="1" type="ORF">C8N25_107142</name>
</gene>
<name>A0A3E0DWE7_9BACT</name>
<dbReference type="AlphaFoldDB" id="A0A3E0DWE7"/>
<protein>
    <recommendedName>
        <fullName evidence="3">Transcriptional regulator, AbiEi antitoxin, Type IV TA system</fullName>
    </recommendedName>
</protein>
<dbReference type="InterPro" id="IPR045738">
    <property type="entry name" value="DUF6088"/>
</dbReference>
<evidence type="ECO:0000313" key="2">
    <source>
        <dbReference type="Proteomes" id="UP000256405"/>
    </source>
</evidence>
<evidence type="ECO:0008006" key="3">
    <source>
        <dbReference type="Google" id="ProtNLM"/>
    </source>
</evidence>
<dbReference type="RefSeq" id="WP_086539855.1">
    <property type="nucleotide sequence ID" value="NZ_MSSW01000004.1"/>
</dbReference>
<accession>A0A3E0DWE7</accession>
<dbReference type="OrthoDB" id="9798200at2"/>
<reference evidence="1 2" key="1">
    <citation type="submission" date="2018-08" db="EMBL/GenBank/DDBJ databases">
        <title>Genomic Encyclopedia of Archaeal and Bacterial Type Strains, Phase II (KMG-II): from individual species to whole genera.</title>
        <authorList>
            <person name="Goeker M."/>
        </authorList>
    </citation>
    <scope>NUCLEOTIDE SEQUENCE [LARGE SCALE GENOMIC DNA]</scope>
    <source>
        <strain evidence="1 2">DSM 15986</strain>
    </source>
</reference>
<evidence type="ECO:0000313" key="1">
    <source>
        <dbReference type="EMBL" id="REG90402.1"/>
    </source>
</evidence>
<dbReference type="Pfam" id="PF19570">
    <property type="entry name" value="DUF6088"/>
    <property type="match status" value="1"/>
</dbReference>
<keyword evidence="2" id="KW-1185">Reference proteome</keyword>
<comment type="caution">
    <text evidence="1">The sequence shown here is derived from an EMBL/GenBank/DDBJ whole genome shotgun (WGS) entry which is preliminary data.</text>
</comment>
<organism evidence="1 2">
    <name type="scientific">Algoriphagus antarcticus</name>
    <dbReference type="NCBI Taxonomy" id="238540"/>
    <lineage>
        <taxon>Bacteria</taxon>
        <taxon>Pseudomonadati</taxon>
        <taxon>Bacteroidota</taxon>
        <taxon>Cytophagia</taxon>
        <taxon>Cytophagales</taxon>
        <taxon>Cyclobacteriaceae</taxon>
        <taxon>Algoriphagus</taxon>
    </lineage>
</organism>